<dbReference type="InterPro" id="IPR036390">
    <property type="entry name" value="WH_DNA-bd_sf"/>
</dbReference>
<dbReference type="PROSITE" id="PS51000">
    <property type="entry name" value="HTH_DEOR_2"/>
    <property type="match status" value="1"/>
</dbReference>
<dbReference type="InterPro" id="IPR028349">
    <property type="entry name" value="PafC-like"/>
</dbReference>
<dbReference type="InterPro" id="IPR001034">
    <property type="entry name" value="DeoR_HTH"/>
</dbReference>
<feature type="domain" description="HTH deoR-type" evidence="3">
    <location>
        <begin position="2"/>
        <end position="57"/>
    </location>
</feature>
<evidence type="ECO:0000256" key="1">
    <source>
        <dbReference type="ARBA" id="ARBA00023015"/>
    </source>
</evidence>
<accession>A0A4P7UKZ3</accession>
<dbReference type="EMBL" id="CP036295">
    <property type="protein sequence ID" value="QCC85534.1"/>
    <property type="molecule type" value="Genomic_DNA"/>
</dbReference>
<dbReference type="Pfam" id="PF13280">
    <property type="entry name" value="WYL"/>
    <property type="match status" value="1"/>
</dbReference>
<dbReference type="Proteomes" id="UP000297065">
    <property type="component" value="Chromosome"/>
</dbReference>
<keyword evidence="2" id="KW-0804">Transcription</keyword>
<dbReference type="Pfam" id="PF08279">
    <property type="entry name" value="HTH_11"/>
    <property type="match status" value="1"/>
</dbReference>
<dbReference type="OrthoDB" id="9787242at2"/>
<evidence type="ECO:0000313" key="4">
    <source>
        <dbReference type="EMBL" id="QCC85534.1"/>
    </source>
</evidence>
<dbReference type="InterPro" id="IPR026881">
    <property type="entry name" value="WYL_dom"/>
</dbReference>
<organism evidence="4 5">
    <name type="scientific">Desulfovibrio desulfuricans</name>
    <dbReference type="NCBI Taxonomy" id="876"/>
    <lineage>
        <taxon>Bacteria</taxon>
        <taxon>Pseudomonadati</taxon>
        <taxon>Thermodesulfobacteriota</taxon>
        <taxon>Desulfovibrionia</taxon>
        <taxon>Desulfovibrionales</taxon>
        <taxon>Desulfovibrionaceae</taxon>
        <taxon>Desulfovibrio</taxon>
    </lineage>
</organism>
<dbReference type="InterPro" id="IPR013196">
    <property type="entry name" value="HTH_11"/>
</dbReference>
<evidence type="ECO:0000259" key="3">
    <source>
        <dbReference type="PROSITE" id="PS51000"/>
    </source>
</evidence>
<evidence type="ECO:0000256" key="2">
    <source>
        <dbReference type="ARBA" id="ARBA00023163"/>
    </source>
</evidence>
<evidence type="ECO:0000313" key="5">
    <source>
        <dbReference type="Proteomes" id="UP000297065"/>
    </source>
</evidence>
<dbReference type="SUPFAM" id="SSF46785">
    <property type="entry name" value="Winged helix' DNA-binding domain"/>
    <property type="match status" value="1"/>
</dbReference>
<dbReference type="GO" id="GO:0003700">
    <property type="term" value="F:DNA-binding transcription factor activity"/>
    <property type="evidence" value="ECO:0007669"/>
    <property type="project" value="InterPro"/>
</dbReference>
<gene>
    <name evidence="4" type="ORF">DDIC_06510</name>
</gene>
<dbReference type="AlphaFoldDB" id="A0A4P7UKZ3"/>
<dbReference type="InterPro" id="IPR036388">
    <property type="entry name" value="WH-like_DNA-bd_sf"/>
</dbReference>
<dbReference type="PIRSF" id="PIRSF016838">
    <property type="entry name" value="PafC"/>
    <property type="match status" value="1"/>
</dbReference>
<reference evidence="4 5" key="1">
    <citation type="submission" date="2019-02" db="EMBL/GenBank/DDBJ databases">
        <title>Complete Genome Sequence of Desulfovibrio desulfuricans IC1, a Sulfonate Utilizing Anaerobe.</title>
        <authorList>
            <person name="Day L.A."/>
            <person name="De Leon K.B."/>
            <person name="Wall J.D."/>
        </authorList>
    </citation>
    <scope>NUCLEOTIDE SEQUENCE [LARGE SCALE GENOMIC DNA]</scope>
    <source>
        <strain evidence="4 5">IC1</strain>
    </source>
</reference>
<name>A0A4P7UKZ3_DESDE</name>
<dbReference type="InterPro" id="IPR051534">
    <property type="entry name" value="CBASS_pafABC_assoc_protein"/>
</dbReference>
<keyword evidence="1" id="KW-0805">Transcription regulation</keyword>
<dbReference type="PANTHER" id="PTHR34580:SF1">
    <property type="entry name" value="PROTEIN PAFC"/>
    <property type="match status" value="1"/>
</dbReference>
<dbReference type="PANTHER" id="PTHR34580">
    <property type="match status" value="1"/>
</dbReference>
<sequence>MKIDRLLSIVMILLERKKVSASELARTFEVSARTIYRDVETINQAGLPVVAYPGVRGGIGILESYKPEKRFFSAQDVTMILMGLGSVRSSFSNAEVTSAIAKIKGMVPEVDRKAIEIKAGQISVDLTPWGRNGQNLASLTAVQQALENNRLLRFGYRDRKGQTSARCVEPYRLILKKSSWYLGCYCLMRQEVRLFKVVRMSNVSVEAETFTPRDIDGENFIVDNFDDAECFEGLLRVQAGARETILELFGDSALKREDESNWLARIPLTDNEQSYSFVAGLGSEAEVLEPIFFRERMLHFFQNAIDKYR</sequence>
<dbReference type="PROSITE" id="PS52050">
    <property type="entry name" value="WYL"/>
    <property type="match status" value="1"/>
</dbReference>
<dbReference type="RefSeq" id="WP_136399691.1">
    <property type="nucleotide sequence ID" value="NZ_CP036295.1"/>
</dbReference>
<protein>
    <submittedName>
        <fullName evidence="4">YafY family transcriptional regulator</fullName>
    </submittedName>
</protein>
<dbReference type="Pfam" id="PF25583">
    <property type="entry name" value="WCX"/>
    <property type="match status" value="1"/>
</dbReference>
<dbReference type="InterPro" id="IPR057727">
    <property type="entry name" value="WCX_dom"/>
</dbReference>
<proteinExistence type="predicted"/>
<dbReference type="Gene3D" id="1.10.10.10">
    <property type="entry name" value="Winged helix-like DNA-binding domain superfamily/Winged helix DNA-binding domain"/>
    <property type="match status" value="1"/>
</dbReference>